<evidence type="ECO:0000313" key="3">
    <source>
        <dbReference type="Proteomes" id="UP000494106"/>
    </source>
</evidence>
<gene>
    <name evidence="2" type="ORF">APLA_LOCUS17171</name>
</gene>
<keyword evidence="1" id="KW-1133">Transmembrane helix</keyword>
<reference evidence="2 3" key="1">
    <citation type="submission" date="2020-04" db="EMBL/GenBank/DDBJ databases">
        <authorList>
            <person name="Wallbank WR R."/>
            <person name="Pardo Diaz C."/>
            <person name="Kozak K."/>
            <person name="Martin S."/>
            <person name="Jiggins C."/>
            <person name="Moest M."/>
            <person name="Warren A I."/>
            <person name="Byers J.R.P. K."/>
            <person name="Montejo-Kovacevich G."/>
            <person name="Yen C E."/>
        </authorList>
    </citation>
    <scope>NUCLEOTIDE SEQUENCE [LARGE SCALE GENOMIC DNA]</scope>
</reference>
<evidence type="ECO:0000313" key="2">
    <source>
        <dbReference type="EMBL" id="CAB3259988.1"/>
    </source>
</evidence>
<feature type="transmembrane region" description="Helical" evidence="1">
    <location>
        <begin position="119"/>
        <end position="137"/>
    </location>
</feature>
<feature type="transmembrane region" description="Helical" evidence="1">
    <location>
        <begin position="29"/>
        <end position="46"/>
    </location>
</feature>
<proteinExistence type="predicted"/>
<feature type="transmembrane region" description="Helical" evidence="1">
    <location>
        <begin position="7"/>
        <end position="23"/>
    </location>
</feature>
<name>A0A8S1BMM8_ARCPL</name>
<comment type="caution">
    <text evidence="2">The sequence shown here is derived from an EMBL/GenBank/DDBJ whole genome shotgun (WGS) entry which is preliminary data.</text>
</comment>
<accession>A0A8S1BMM8</accession>
<protein>
    <submittedName>
        <fullName evidence="2">Uncharacterized protein</fullName>
    </submittedName>
</protein>
<evidence type="ECO:0000256" key="1">
    <source>
        <dbReference type="SAM" id="Phobius"/>
    </source>
</evidence>
<dbReference type="OrthoDB" id="7476315at2759"/>
<keyword evidence="1" id="KW-0472">Membrane</keyword>
<dbReference type="Proteomes" id="UP000494106">
    <property type="component" value="Unassembled WGS sequence"/>
</dbReference>
<dbReference type="AlphaFoldDB" id="A0A8S1BMM8"/>
<feature type="transmembrane region" description="Helical" evidence="1">
    <location>
        <begin position="95"/>
        <end position="113"/>
    </location>
</feature>
<dbReference type="EMBL" id="CADEBC010000662">
    <property type="protein sequence ID" value="CAB3259988.1"/>
    <property type="molecule type" value="Genomic_DNA"/>
</dbReference>
<sequence>MWFSLSFIFFINIIFFVCVHRQINLLEFILALSIAMLSTDAFESWLKHKHRTSCLKRLASHEGDKLKSVTVRLNQYLRKKWIEYLYLRESNHTKAFLLININLIIVFVIGKYINGYILTYLLLMLVCLFYKIILPVLKTFKDIKQDLESEHELEDLIPEVSEVNIKLLSIEPEQAPSSDEKQSFDYWKPNDVPLAEYSDSSDNSSSLVTNFSIEKMHTLEKDVDSSDTSEDEYIPLDQQKEQKELQSTLEIVEPSSTWSSAAYNTFWNITSTVANMVHSDSAETKRKRLSSIDSSDGFEMIDKNDLT</sequence>
<keyword evidence="3" id="KW-1185">Reference proteome</keyword>
<keyword evidence="1" id="KW-0812">Transmembrane</keyword>
<organism evidence="2 3">
    <name type="scientific">Arctia plantaginis</name>
    <name type="common">Wood tiger moth</name>
    <name type="synonym">Phalaena plantaginis</name>
    <dbReference type="NCBI Taxonomy" id="874455"/>
    <lineage>
        <taxon>Eukaryota</taxon>
        <taxon>Metazoa</taxon>
        <taxon>Ecdysozoa</taxon>
        <taxon>Arthropoda</taxon>
        <taxon>Hexapoda</taxon>
        <taxon>Insecta</taxon>
        <taxon>Pterygota</taxon>
        <taxon>Neoptera</taxon>
        <taxon>Endopterygota</taxon>
        <taxon>Lepidoptera</taxon>
        <taxon>Glossata</taxon>
        <taxon>Ditrysia</taxon>
        <taxon>Noctuoidea</taxon>
        <taxon>Erebidae</taxon>
        <taxon>Arctiinae</taxon>
        <taxon>Arctia</taxon>
    </lineage>
</organism>